<organism evidence="2 3">
    <name type="scientific">Cercospora kikuchii</name>
    <dbReference type="NCBI Taxonomy" id="84275"/>
    <lineage>
        <taxon>Eukaryota</taxon>
        <taxon>Fungi</taxon>
        <taxon>Dikarya</taxon>
        <taxon>Ascomycota</taxon>
        <taxon>Pezizomycotina</taxon>
        <taxon>Dothideomycetes</taxon>
        <taxon>Dothideomycetidae</taxon>
        <taxon>Mycosphaerellales</taxon>
        <taxon>Mycosphaerellaceae</taxon>
        <taxon>Cercospora</taxon>
    </lineage>
</organism>
<dbReference type="EMBL" id="BOLY01000001">
    <property type="protein sequence ID" value="GIZ37729.1"/>
    <property type="molecule type" value="Genomic_DNA"/>
</dbReference>
<sequence>MILRSRTTVAALRLATRSYATKHEPRQVLNAEVIARLQQQEQAIANRQRNLPPPGSDKYFYLTAIGLILATPPIIYYWWQHRAEHMGKKKEDMLKQIEIKRKEFLESQR</sequence>
<accession>A0A9P3C7B6</accession>
<evidence type="ECO:0000313" key="2">
    <source>
        <dbReference type="EMBL" id="GIZ37729.1"/>
    </source>
</evidence>
<protein>
    <submittedName>
        <fullName evidence="2">Uncharacterized protein</fullName>
    </submittedName>
</protein>
<feature type="transmembrane region" description="Helical" evidence="1">
    <location>
        <begin position="59"/>
        <end position="79"/>
    </location>
</feature>
<keyword evidence="1" id="KW-0812">Transmembrane</keyword>
<keyword evidence="1" id="KW-1133">Transmembrane helix</keyword>
<proteinExistence type="predicted"/>
<dbReference type="AlphaFoldDB" id="A0A9P3C7B6"/>
<dbReference type="RefSeq" id="XP_044652216.1">
    <property type="nucleotide sequence ID" value="XM_044796281.1"/>
</dbReference>
<reference evidence="2 3" key="1">
    <citation type="submission" date="2021-01" db="EMBL/GenBank/DDBJ databases">
        <title>Cercospora kikuchii MAFF 305040 whole genome shotgun sequence.</title>
        <authorList>
            <person name="Kashiwa T."/>
            <person name="Suzuki T."/>
        </authorList>
    </citation>
    <scope>NUCLEOTIDE SEQUENCE [LARGE SCALE GENOMIC DNA]</scope>
    <source>
        <strain evidence="2 3">MAFF 305040</strain>
    </source>
</reference>
<comment type="caution">
    <text evidence="2">The sequence shown here is derived from an EMBL/GenBank/DDBJ whole genome shotgun (WGS) entry which is preliminary data.</text>
</comment>
<keyword evidence="3" id="KW-1185">Reference proteome</keyword>
<evidence type="ECO:0000256" key="1">
    <source>
        <dbReference type="SAM" id="Phobius"/>
    </source>
</evidence>
<name>A0A9P3C7B6_9PEZI</name>
<gene>
    <name evidence="2" type="ORF">CKM354_000116500</name>
</gene>
<evidence type="ECO:0000313" key="3">
    <source>
        <dbReference type="Proteomes" id="UP000825890"/>
    </source>
</evidence>
<dbReference type="Proteomes" id="UP000825890">
    <property type="component" value="Unassembled WGS sequence"/>
</dbReference>
<dbReference type="GeneID" id="68286740"/>
<dbReference type="OrthoDB" id="3938789at2759"/>
<keyword evidence="1" id="KW-0472">Membrane</keyword>